<reference evidence="1 2" key="1">
    <citation type="submission" date="2020-07" db="EMBL/GenBank/DDBJ databases">
        <authorList>
            <person name="Feng H."/>
        </authorList>
    </citation>
    <scope>NUCLEOTIDE SEQUENCE [LARGE SCALE GENOMIC DNA]</scope>
    <source>
        <strain evidence="2">s-11</strain>
    </source>
</reference>
<dbReference type="Proteomes" id="UP000530514">
    <property type="component" value="Unassembled WGS sequence"/>
</dbReference>
<gene>
    <name evidence="1" type="ORF">H1164_17920</name>
</gene>
<name>A0A7W1XDN0_9BACL</name>
<comment type="caution">
    <text evidence="1">The sequence shown here is derived from an EMBL/GenBank/DDBJ whole genome shotgun (WGS) entry which is preliminary data.</text>
</comment>
<proteinExistence type="predicted"/>
<protein>
    <submittedName>
        <fullName evidence="1">Uncharacterized protein</fullName>
    </submittedName>
</protein>
<dbReference type="EMBL" id="JACEIP010000062">
    <property type="protein sequence ID" value="MBA4544691.1"/>
    <property type="molecule type" value="Genomic_DNA"/>
</dbReference>
<sequence length="63" mass="7509">MGRDDIRGGYYIRLWWRIYTGKVIYQEGRVTKTDKEGFCLKGKGFYEFVAWKDVVAYKLGRYG</sequence>
<dbReference type="RefSeq" id="WP_033102130.1">
    <property type="nucleotide sequence ID" value="NZ_JACEIP010000062.1"/>
</dbReference>
<accession>A0A7W1XDN0</accession>
<evidence type="ECO:0000313" key="2">
    <source>
        <dbReference type="Proteomes" id="UP000530514"/>
    </source>
</evidence>
<keyword evidence="2" id="KW-1185">Reference proteome</keyword>
<dbReference type="AlphaFoldDB" id="A0A7W1XDN0"/>
<evidence type="ECO:0000313" key="1">
    <source>
        <dbReference type="EMBL" id="MBA4544691.1"/>
    </source>
</evidence>
<organism evidence="1 2">
    <name type="scientific">Thermoactinomyces daqus</name>
    <dbReference type="NCBI Taxonomy" id="1329516"/>
    <lineage>
        <taxon>Bacteria</taxon>
        <taxon>Bacillati</taxon>
        <taxon>Bacillota</taxon>
        <taxon>Bacilli</taxon>
        <taxon>Bacillales</taxon>
        <taxon>Thermoactinomycetaceae</taxon>
        <taxon>Thermoactinomyces</taxon>
    </lineage>
</organism>